<dbReference type="SUPFAM" id="SSF141371">
    <property type="entry name" value="PilZ domain-like"/>
    <property type="match status" value="1"/>
</dbReference>
<protein>
    <submittedName>
        <fullName evidence="2">PilZ domain-containing protein</fullName>
    </submittedName>
</protein>
<keyword evidence="3" id="KW-1185">Reference proteome</keyword>
<dbReference type="EMBL" id="CP092109">
    <property type="protein sequence ID" value="UWZ78854.1"/>
    <property type="molecule type" value="Genomic_DNA"/>
</dbReference>
<dbReference type="Gene3D" id="2.40.10.220">
    <property type="entry name" value="predicted glycosyltransferase like domains"/>
    <property type="match status" value="1"/>
</dbReference>
<gene>
    <name evidence="2" type="ORF">L9S41_14365</name>
</gene>
<name>A0ABY5ZK62_9BACT</name>
<evidence type="ECO:0000313" key="2">
    <source>
        <dbReference type="EMBL" id="UWZ78854.1"/>
    </source>
</evidence>
<reference evidence="2" key="1">
    <citation type="journal article" date="2022" name="Environ. Microbiol.">
        <title>Geoalkalibacter halelectricus SAP #1 sp. nov. possessing extracellular electron transfer and mineral#reducing capabilities from a haloalkaline environment.</title>
        <authorList>
            <person name="Yadav S."/>
            <person name="Singh R."/>
            <person name="Sundharam S.S."/>
            <person name="Chaudhary S."/>
            <person name="Krishnamurthi S."/>
            <person name="Patil S.A."/>
        </authorList>
    </citation>
    <scope>NUCLEOTIDE SEQUENCE</scope>
    <source>
        <strain evidence="2">SAP-1</strain>
    </source>
</reference>
<accession>A0ABY5ZK62</accession>
<evidence type="ECO:0000313" key="3">
    <source>
        <dbReference type="Proteomes" id="UP001060414"/>
    </source>
</evidence>
<evidence type="ECO:0000259" key="1">
    <source>
        <dbReference type="Pfam" id="PF07238"/>
    </source>
</evidence>
<dbReference type="RefSeq" id="WP_260747214.1">
    <property type="nucleotide sequence ID" value="NZ_CP092109.1"/>
</dbReference>
<organism evidence="2 3">
    <name type="scientific">Geoalkalibacter halelectricus</name>
    <dbReference type="NCBI Taxonomy" id="2847045"/>
    <lineage>
        <taxon>Bacteria</taxon>
        <taxon>Pseudomonadati</taxon>
        <taxon>Thermodesulfobacteriota</taxon>
        <taxon>Desulfuromonadia</taxon>
        <taxon>Desulfuromonadales</taxon>
        <taxon>Geoalkalibacteraceae</taxon>
        <taxon>Geoalkalibacter</taxon>
    </lineage>
</organism>
<sequence>MEEKRRFGRIPFGASVTLEIAGQIQEAKLLDLSLKGAKVSLAGQDPELSTLCRLCLTLTADLSLNFRARIVHKENGHIGLKFIESDPESFSHLLRLMELNSGDGDQIEREMQHLGG</sequence>
<dbReference type="Proteomes" id="UP001060414">
    <property type="component" value="Chromosome"/>
</dbReference>
<dbReference type="InterPro" id="IPR009875">
    <property type="entry name" value="PilZ_domain"/>
</dbReference>
<dbReference type="Pfam" id="PF07238">
    <property type="entry name" value="PilZ"/>
    <property type="match status" value="1"/>
</dbReference>
<feature type="domain" description="PilZ" evidence="1">
    <location>
        <begin position="3"/>
        <end position="97"/>
    </location>
</feature>
<proteinExistence type="predicted"/>